<dbReference type="AlphaFoldDB" id="A0A2Z7A8A8"/>
<proteinExistence type="predicted"/>
<name>A0A2Z7A8A8_9LAMI</name>
<dbReference type="Proteomes" id="UP000250235">
    <property type="component" value="Unassembled WGS sequence"/>
</dbReference>
<protein>
    <submittedName>
        <fullName evidence="1">Uncharacterized protein</fullName>
    </submittedName>
</protein>
<evidence type="ECO:0000313" key="1">
    <source>
        <dbReference type="EMBL" id="KZV17883.1"/>
    </source>
</evidence>
<organism evidence="1 2">
    <name type="scientific">Dorcoceras hygrometricum</name>
    <dbReference type="NCBI Taxonomy" id="472368"/>
    <lineage>
        <taxon>Eukaryota</taxon>
        <taxon>Viridiplantae</taxon>
        <taxon>Streptophyta</taxon>
        <taxon>Embryophyta</taxon>
        <taxon>Tracheophyta</taxon>
        <taxon>Spermatophyta</taxon>
        <taxon>Magnoliopsida</taxon>
        <taxon>eudicotyledons</taxon>
        <taxon>Gunneridae</taxon>
        <taxon>Pentapetalae</taxon>
        <taxon>asterids</taxon>
        <taxon>lamiids</taxon>
        <taxon>Lamiales</taxon>
        <taxon>Gesneriaceae</taxon>
        <taxon>Didymocarpoideae</taxon>
        <taxon>Trichosporeae</taxon>
        <taxon>Loxocarpinae</taxon>
        <taxon>Dorcoceras</taxon>
    </lineage>
</organism>
<gene>
    <name evidence="1" type="ORF">F511_02730</name>
</gene>
<accession>A0A2Z7A8A8</accession>
<reference evidence="1 2" key="1">
    <citation type="journal article" date="2015" name="Proc. Natl. Acad. Sci. U.S.A.">
        <title>The resurrection genome of Boea hygrometrica: A blueprint for survival of dehydration.</title>
        <authorList>
            <person name="Xiao L."/>
            <person name="Yang G."/>
            <person name="Zhang L."/>
            <person name="Yang X."/>
            <person name="Zhao S."/>
            <person name="Ji Z."/>
            <person name="Zhou Q."/>
            <person name="Hu M."/>
            <person name="Wang Y."/>
            <person name="Chen M."/>
            <person name="Xu Y."/>
            <person name="Jin H."/>
            <person name="Xiao X."/>
            <person name="Hu G."/>
            <person name="Bao F."/>
            <person name="Hu Y."/>
            <person name="Wan P."/>
            <person name="Li L."/>
            <person name="Deng X."/>
            <person name="Kuang T."/>
            <person name="Xiang C."/>
            <person name="Zhu J.K."/>
            <person name="Oliver M.J."/>
            <person name="He Y."/>
        </authorList>
    </citation>
    <scope>NUCLEOTIDE SEQUENCE [LARGE SCALE GENOMIC DNA]</scope>
    <source>
        <strain evidence="2">cv. XS01</strain>
    </source>
</reference>
<dbReference type="EMBL" id="KV017833">
    <property type="protein sequence ID" value="KZV17883.1"/>
    <property type="molecule type" value="Genomic_DNA"/>
</dbReference>
<sequence>MGNTDPNKTKAGNKYEVKPQYEELSNSYACNMLTINAMKWMWLSKEIGQLGQCINRQIISSRLNTTVYQPGNHRSVIIGARQPITAWCVCLAFGVTVDYVWNSNVFYEVDVDFKTLSIPDFSTHRDYDVLPFAVISGFDDCVIAGAFLLLKPAGVFLVNTSSSCDWLLLLVTGFACDWLLLLATGYCCLRLVLLATDSFPLKYFTADLYPSSSFLSPAGRPYPTTGCS</sequence>
<keyword evidence="2" id="KW-1185">Reference proteome</keyword>
<evidence type="ECO:0000313" key="2">
    <source>
        <dbReference type="Proteomes" id="UP000250235"/>
    </source>
</evidence>